<dbReference type="SUPFAM" id="SSF55785">
    <property type="entry name" value="PYP-like sensor domain (PAS domain)"/>
    <property type="match status" value="1"/>
</dbReference>
<comment type="subcellular location">
    <subcellularLocation>
        <location evidence="2">Membrane</location>
        <topology evidence="2">Multi-pass membrane protein</topology>
    </subcellularLocation>
</comment>
<keyword evidence="6" id="KW-0812">Transmembrane</keyword>
<dbReference type="Pfam" id="PF00512">
    <property type="entry name" value="HisKA"/>
    <property type="match status" value="1"/>
</dbReference>
<gene>
    <name evidence="15" type="ORF">JY572_29060</name>
</gene>
<keyword evidence="5" id="KW-0808">Transferase</keyword>
<keyword evidence="11" id="KW-0902">Two-component regulatory system</keyword>
<dbReference type="SUPFAM" id="SSF55781">
    <property type="entry name" value="GAF domain-like"/>
    <property type="match status" value="1"/>
</dbReference>
<evidence type="ECO:0000256" key="3">
    <source>
        <dbReference type="ARBA" id="ARBA00012438"/>
    </source>
</evidence>
<keyword evidence="12" id="KW-0472">Membrane</keyword>
<dbReference type="Gene3D" id="3.30.450.40">
    <property type="match status" value="1"/>
</dbReference>
<keyword evidence="16" id="KW-1185">Reference proteome</keyword>
<evidence type="ECO:0000256" key="12">
    <source>
        <dbReference type="ARBA" id="ARBA00023136"/>
    </source>
</evidence>
<evidence type="ECO:0000313" key="15">
    <source>
        <dbReference type="EMBL" id="QSQ12386.1"/>
    </source>
</evidence>
<dbReference type="CDD" id="cd00130">
    <property type="entry name" value="PAS"/>
    <property type="match status" value="1"/>
</dbReference>
<comment type="catalytic activity">
    <reaction evidence="1">
        <text>ATP + protein L-histidine = ADP + protein N-phospho-L-histidine.</text>
        <dbReference type="EC" id="2.7.13.3"/>
    </reaction>
</comment>
<dbReference type="Pfam" id="PF02518">
    <property type="entry name" value="HATPase_c"/>
    <property type="match status" value="1"/>
</dbReference>
<dbReference type="InterPro" id="IPR036097">
    <property type="entry name" value="HisK_dim/P_sf"/>
</dbReference>
<evidence type="ECO:0000256" key="6">
    <source>
        <dbReference type="ARBA" id="ARBA00022692"/>
    </source>
</evidence>
<name>A0ABX7N109_9BACT</name>
<sequence>MQEPEPRPGQGESQRETPLRASDFLRSHHEVLLEDWEHAMHAHHVGEVPKHSWLLNHMPGLLIALADALDLGGQGPDVSLVDEHAVTRLGQGFDVGEVAAEFALLRKCILLRLEDLPRPLARGELVRMEDFLDQTLVRTVRRFAEERQRSLHALDRMAQATLDNPPVDTFLMRLLTVMVESALEVDAAGVLLVEGDRLVLRASVGLGAETPRGGSMALGEGFVGEVAATREPVMLRAGALDSHGALPVSREQGLRALYGVPLVEGTRLLGVAYLASRSTFGFSDANLLLFRTMCQRGAAYILQAWLQDLEREARVEAQRSLALLDALLEAAPLGMAFLDRDLRYLRINQTLAELNGIPVDSHVGRSLREVLPPPVADLLEPRLRRVLETGEPLQSFEFATPSELKSRLGKRMWQATFYPVRGPREAEMLGLGCVLVDVTDHKLAEAALQRALDFREQLLAILGHDLRNPLNAISASAFQLSRAEELEAAERRAVERIRKSAGRMGRMITDILDFARSKLGEGIPVTPQPMNMADVCQATLEELQVAHPMNVLMFETSGDTSGDWDPDRVAQVLGNLVANALQHGDDNSLIRTTVRGEARDVLLEVHNRGEPIAPQLLPRIFDPFKTPEAVSAKASSPQKQQRSLGLGLYIVHQIARAHGGRVEVRSTKEEGTTFRVYWPRARAPAQPSLHG</sequence>
<dbReference type="InterPro" id="IPR035965">
    <property type="entry name" value="PAS-like_dom_sf"/>
</dbReference>
<evidence type="ECO:0000259" key="14">
    <source>
        <dbReference type="PROSITE" id="PS50112"/>
    </source>
</evidence>
<dbReference type="CDD" id="cd00082">
    <property type="entry name" value="HisKA"/>
    <property type="match status" value="1"/>
</dbReference>
<dbReference type="InterPro" id="IPR003594">
    <property type="entry name" value="HATPase_dom"/>
</dbReference>
<dbReference type="EC" id="2.7.13.3" evidence="3"/>
<proteinExistence type="predicted"/>
<dbReference type="NCBIfam" id="TIGR00229">
    <property type="entry name" value="sensory_box"/>
    <property type="match status" value="1"/>
</dbReference>
<protein>
    <recommendedName>
        <fullName evidence="3">histidine kinase</fullName>
        <ecNumber evidence="3">2.7.13.3</ecNumber>
    </recommendedName>
</protein>
<dbReference type="InterPro" id="IPR003018">
    <property type="entry name" value="GAF"/>
</dbReference>
<keyword evidence="7" id="KW-0547">Nucleotide-binding</keyword>
<dbReference type="Gene3D" id="3.30.565.10">
    <property type="entry name" value="Histidine kinase-like ATPase, C-terminal domain"/>
    <property type="match status" value="1"/>
</dbReference>
<dbReference type="Pfam" id="PF01590">
    <property type="entry name" value="GAF"/>
    <property type="match status" value="1"/>
</dbReference>
<dbReference type="SMART" id="SM00065">
    <property type="entry name" value="GAF"/>
    <property type="match status" value="1"/>
</dbReference>
<dbReference type="SMART" id="SM00091">
    <property type="entry name" value="PAS"/>
    <property type="match status" value="1"/>
</dbReference>
<dbReference type="InterPro" id="IPR004358">
    <property type="entry name" value="Sig_transdc_His_kin-like_C"/>
</dbReference>
<dbReference type="Proteomes" id="UP000663090">
    <property type="component" value="Chromosome"/>
</dbReference>
<dbReference type="SMART" id="SM00387">
    <property type="entry name" value="HATPase_c"/>
    <property type="match status" value="1"/>
</dbReference>
<dbReference type="InterPro" id="IPR013656">
    <property type="entry name" value="PAS_4"/>
</dbReference>
<evidence type="ECO:0000256" key="11">
    <source>
        <dbReference type="ARBA" id="ARBA00023012"/>
    </source>
</evidence>
<evidence type="ECO:0000256" key="7">
    <source>
        <dbReference type="ARBA" id="ARBA00022741"/>
    </source>
</evidence>
<dbReference type="InterPro" id="IPR036890">
    <property type="entry name" value="HATPase_C_sf"/>
</dbReference>
<accession>A0ABX7N109</accession>
<evidence type="ECO:0000256" key="2">
    <source>
        <dbReference type="ARBA" id="ARBA00004141"/>
    </source>
</evidence>
<keyword evidence="10" id="KW-1133">Transmembrane helix</keyword>
<evidence type="ECO:0000256" key="1">
    <source>
        <dbReference type="ARBA" id="ARBA00000085"/>
    </source>
</evidence>
<dbReference type="PROSITE" id="PS50109">
    <property type="entry name" value="HIS_KIN"/>
    <property type="match status" value="1"/>
</dbReference>
<dbReference type="SUPFAM" id="SSF47384">
    <property type="entry name" value="Homodimeric domain of signal transducing histidine kinase"/>
    <property type="match status" value="1"/>
</dbReference>
<reference evidence="15 16" key="1">
    <citation type="submission" date="2021-02" db="EMBL/GenBank/DDBJ databases">
        <title>De Novo genome assembly of isolated myxobacteria.</title>
        <authorList>
            <person name="Stevens D.C."/>
        </authorList>
    </citation>
    <scope>NUCLEOTIDE SEQUENCE [LARGE SCALE GENOMIC DNA]</scope>
    <source>
        <strain evidence="15 16">SCHIC003</strain>
    </source>
</reference>
<feature type="domain" description="Histidine kinase" evidence="13">
    <location>
        <begin position="461"/>
        <end position="682"/>
    </location>
</feature>
<evidence type="ECO:0000313" key="16">
    <source>
        <dbReference type="Proteomes" id="UP000663090"/>
    </source>
</evidence>
<feature type="domain" description="PAS" evidence="14">
    <location>
        <begin position="320"/>
        <end position="390"/>
    </location>
</feature>
<dbReference type="SMART" id="SM00388">
    <property type="entry name" value="HisKA"/>
    <property type="match status" value="1"/>
</dbReference>
<keyword evidence="8" id="KW-0418">Kinase</keyword>
<dbReference type="InterPro" id="IPR005467">
    <property type="entry name" value="His_kinase_dom"/>
</dbReference>
<dbReference type="SUPFAM" id="SSF55874">
    <property type="entry name" value="ATPase domain of HSP90 chaperone/DNA topoisomerase II/histidine kinase"/>
    <property type="match status" value="1"/>
</dbReference>
<keyword evidence="4" id="KW-0597">Phosphoprotein</keyword>
<evidence type="ECO:0000256" key="4">
    <source>
        <dbReference type="ARBA" id="ARBA00022553"/>
    </source>
</evidence>
<evidence type="ECO:0000256" key="5">
    <source>
        <dbReference type="ARBA" id="ARBA00022679"/>
    </source>
</evidence>
<evidence type="ECO:0000256" key="9">
    <source>
        <dbReference type="ARBA" id="ARBA00022840"/>
    </source>
</evidence>
<keyword evidence="9" id="KW-0067">ATP-binding</keyword>
<dbReference type="InterPro" id="IPR050351">
    <property type="entry name" value="BphY/WalK/GraS-like"/>
</dbReference>
<dbReference type="InterPro" id="IPR003661">
    <property type="entry name" value="HisK_dim/P_dom"/>
</dbReference>
<evidence type="ECO:0000256" key="10">
    <source>
        <dbReference type="ARBA" id="ARBA00022989"/>
    </source>
</evidence>
<dbReference type="InterPro" id="IPR029016">
    <property type="entry name" value="GAF-like_dom_sf"/>
</dbReference>
<dbReference type="RefSeq" id="WP_206714115.1">
    <property type="nucleotide sequence ID" value="NZ_CP071091.1"/>
</dbReference>
<dbReference type="PRINTS" id="PR00344">
    <property type="entry name" value="BCTRLSENSOR"/>
</dbReference>
<dbReference type="PANTHER" id="PTHR42878:SF7">
    <property type="entry name" value="SENSOR HISTIDINE KINASE GLRK"/>
    <property type="match status" value="1"/>
</dbReference>
<dbReference type="Gene3D" id="1.10.287.130">
    <property type="match status" value="1"/>
</dbReference>
<dbReference type="PROSITE" id="PS50112">
    <property type="entry name" value="PAS"/>
    <property type="match status" value="1"/>
</dbReference>
<evidence type="ECO:0000259" key="13">
    <source>
        <dbReference type="PROSITE" id="PS50109"/>
    </source>
</evidence>
<evidence type="ECO:0000256" key="8">
    <source>
        <dbReference type="ARBA" id="ARBA00022777"/>
    </source>
</evidence>
<dbReference type="PANTHER" id="PTHR42878">
    <property type="entry name" value="TWO-COMPONENT HISTIDINE KINASE"/>
    <property type="match status" value="1"/>
</dbReference>
<dbReference type="Gene3D" id="3.30.450.20">
    <property type="entry name" value="PAS domain"/>
    <property type="match status" value="1"/>
</dbReference>
<dbReference type="Pfam" id="PF08448">
    <property type="entry name" value="PAS_4"/>
    <property type="match status" value="1"/>
</dbReference>
<organism evidence="15 16">
    <name type="scientific">Myxococcus landrumensis</name>
    <dbReference type="NCBI Taxonomy" id="2813577"/>
    <lineage>
        <taxon>Bacteria</taxon>
        <taxon>Pseudomonadati</taxon>
        <taxon>Myxococcota</taxon>
        <taxon>Myxococcia</taxon>
        <taxon>Myxococcales</taxon>
        <taxon>Cystobacterineae</taxon>
        <taxon>Myxococcaceae</taxon>
        <taxon>Myxococcus</taxon>
    </lineage>
</organism>
<dbReference type="InterPro" id="IPR000014">
    <property type="entry name" value="PAS"/>
</dbReference>
<dbReference type="EMBL" id="CP071091">
    <property type="protein sequence ID" value="QSQ12386.1"/>
    <property type="molecule type" value="Genomic_DNA"/>
</dbReference>
<dbReference type="CDD" id="cd00075">
    <property type="entry name" value="HATPase"/>
    <property type="match status" value="1"/>
</dbReference>